<proteinExistence type="predicted"/>
<comment type="caution">
    <text evidence="1">The sequence shown here is derived from an EMBL/GenBank/DDBJ whole genome shotgun (WGS) entry which is preliminary data.</text>
</comment>
<name>A0A0V1A0M8_9BILA</name>
<evidence type="ECO:0000313" key="1">
    <source>
        <dbReference type="EMBL" id="KRY17962.1"/>
    </source>
</evidence>
<dbReference type="AlphaFoldDB" id="A0A0V1A0M8"/>
<organism evidence="1 2">
    <name type="scientific">Trichinella patagoniensis</name>
    <dbReference type="NCBI Taxonomy" id="990121"/>
    <lineage>
        <taxon>Eukaryota</taxon>
        <taxon>Metazoa</taxon>
        <taxon>Ecdysozoa</taxon>
        <taxon>Nematoda</taxon>
        <taxon>Enoplea</taxon>
        <taxon>Dorylaimia</taxon>
        <taxon>Trichinellida</taxon>
        <taxon>Trichinellidae</taxon>
        <taxon>Trichinella</taxon>
    </lineage>
</organism>
<gene>
    <name evidence="1" type="ORF">T12_12938</name>
</gene>
<dbReference type="EMBL" id="JYDQ01000053">
    <property type="protein sequence ID" value="KRY17962.1"/>
    <property type="molecule type" value="Genomic_DNA"/>
</dbReference>
<protein>
    <submittedName>
        <fullName evidence="1">Uncharacterized protein</fullName>
    </submittedName>
</protein>
<sequence>MKSVVVQSSSNNRLLLCNSDNTSVNVEIDKSYFSNRANNSNNKRPSLFFTASHRESCCNLSSEFYENKNTLKKVKDLLHLVMDVKGTDKKRTFGKANRSRQPQF</sequence>
<accession>A0A0V1A0M8</accession>
<dbReference type="Proteomes" id="UP000054783">
    <property type="component" value="Unassembled WGS sequence"/>
</dbReference>
<reference evidence="1 2" key="1">
    <citation type="submission" date="2015-01" db="EMBL/GenBank/DDBJ databases">
        <title>Evolution of Trichinella species and genotypes.</title>
        <authorList>
            <person name="Korhonen P.K."/>
            <person name="Edoardo P."/>
            <person name="Giuseppe L.R."/>
            <person name="Gasser R.B."/>
        </authorList>
    </citation>
    <scope>NUCLEOTIDE SEQUENCE [LARGE SCALE GENOMIC DNA]</scope>
    <source>
        <strain evidence="1">ISS2496</strain>
    </source>
</reference>
<keyword evidence="2" id="KW-1185">Reference proteome</keyword>
<evidence type="ECO:0000313" key="2">
    <source>
        <dbReference type="Proteomes" id="UP000054783"/>
    </source>
</evidence>